<dbReference type="EMBL" id="RKKU01000027">
    <property type="protein sequence ID" value="ROZ81746.1"/>
    <property type="molecule type" value="Genomic_DNA"/>
</dbReference>
<keyword evidence="2" id="KW-1185">Reference proteome</keyword>
<protein>
    <submittedName>
        <fullName evidence="1">Uncharacterized protein</fullName>
    </submittedName>
</protein>
<comment type="caution">
    <text evidence="1">The sequence shown here is derived from an EMBL/GenBank/DDBJ whole genome shotgun (WGS) entry which is preliminary data.</text>
</comment>
<reference evidence="1 2" key="1">
    <citation type="submission" date="2018-11" db="EMBL/GenBank/DDBJ databases">
        <authorList>
            <person name="Jang G.I."/>
            <person name="Hwang C.Y."/>
        </authorList>
    </citation>
    <scope>NUCLEOTIDE SEQUENCE [LARGE SCALE GENOMIC DNA]</scope>
    <source>
        <strain evidence="1 2">SSM26</strain>
    </source>
</reference>
<evidence type="ECO:0000313" key="1">
    <source>
        <dbReference type="EMBL" id="ROZ81746.1"/>
    </source>
</evidence>
<evidence type="ECO:0000313" key="2">
    <source>
        <dbReference type="Proteomes" id="UP000275199"/>
    </source>
</evidence>
<dbReference type="Proteomes" id="UP000275199">
    <property type="component" value="Unassembled WGS sequence"/>
</dbReference>
<accession>A0ABX9XE76</accession>
<organism evidence="1 2">
    <name type="scientific">Pseudomonas neustonica</name>
    <dbReference type="NCBI Taxonomy" id="2487346"/>
    <lineage>
        <taxon>Bacteria</taxon>
        <taxon>Pseudomonadati</taxon>
        <taxon>Pseudomonadota</taxon>
        <taxon>Gammaproteobacteria</taxon>
        <taxon>Pseudomonadales</taxon>
        <taxon>Pseudomonadaceae</taxon>
        <taxon>Pseudomonas</taxon>
    </lineage>
</organism>
<name>A0ABX9XE76_9PSED</name>
<gene>
    <name evidence="1" type="ORF">EF096_16820</name>
</gene>
<proteinExistence type="predicted"/>
<sequence>MGLQAPLPGTDQIVLGASRSFVARITRFLALRQVIYDDHRKHGCIEIAVALTKQQACQDREKNLRVSGREPI</sequence>